<dbReference type="EMBL" id="WBZC01000003">
    <property type="protein sequence ID" value="KAB3539037.1"/>
    <property type="molecule type" value="Genomic_DNA"/>
</dbReference>
<dbReference type="PANTHER" id="PTHR10695">
    <property type="entry name" value="DEPHOSPHO-COA KINASE-RELATED"/>
    <property type="match status" value="1"/>
</dbReference>
<dbReference type="PROSITE" id="PS51219">
    <property type="entry name" value="DPCK"/>
    <property type="match status" value="1"/>
</dbReference>
<comment type="pathway">
    <text evidence="8">Cofactor biosynthesis; coenzyme A biosynthesis; CoA from (R)-pantothenate: step 5/5.</text>
</comment>
<evidence type="ECO:0000313" key="10">
    <source>
        <dbReference type="EMBL" id="KAB3539037.1"/>
    </source>
</evidence>
<comment type="subcellular location">
    <subcellularLocation>
        <location evidence="8">Cytoplasm</location>
    </subcellularLocation>
</comment>
<evidence type="ECO:0000256" key="8">
    <source>
        <dbReference type="HAMAP-Rule" id="MF_00376"/>
    </source>
</evidence>
<dbReference type="GO" id="GO:0004140">
    <property type="term" value="F:dephospho-CoA kinase activity"/>
    <property type="evidence" value="ECO:0007669"/>
    <property type="project" value="UniProtKB-UniRule"/>
</dbReference>
<keyword evidence="5 8" id="KW-0418">Kinase</keyword>
<keyword evidence="4 8" id="KW-0547">Nucleotide-binding</keyword>
<dbReference type="RefSeq" id="WP_151859716.1">
    <property type="nucleotide sequence ID" value="NZ_WBZC01000003.1"/>
</dbReference>
<evidence type="ECO:0000256" key="3">
    <source>
        <dbReference type="ARBA" id="ARBA00022679"/>
    </source>
</evidence>
<keyword evidence="3 8" id="KW-0808">Transferase</keyword>
<accession>A0A6I0FIU4</accession>
<evidence type="ECO:0000256" key="9">
    <source>
        <dbReference type="NCBIfam" id="TIGR00152"/>
    </source>
</evidence>
<reference evidence="10 11" key="1">
    <citation type="submission" date="2019-10" db="EMBL/GenBank/DDBJ databases">
        <title>Alkaliphilus serpentinus sp. nov. and Alkaliphilus pronyensis sp. nov., two novel anaerobic alkaliphilic species isolated from the serpentinized-hosted hydrothermal field of the Prony Bay (New Caledonia).</title>
        <authorList>
            <person name="Postec A."/>
        </authorList>
    </citation>
    <scope>NUCLEOTIDE SEQUENCE [LARGE SCALE GENOMIC DNA]</scope>
    <source>
        <strain evidence="10 11">LacV</strain>
    </source>
</reference>
<dbReference type="PANTHER" id="PTHR10695:SF46">
    <property type="entry name" value="BIFUNCTIONAL COENZYME A SYNTHASE-RELATED"/>
    <property type="match status" value="1"/>
</dbReference>
<dbReference type="GO" id="GO:0015937">
    <property type="term" value="P:coenzyme A biosynthetic process"/>
    <property type="evidence" value="ECO:0007669"/>
    <property type="project" value="UniProtKB-UniRule"/>
</dbReference>
<evidence type="ECO:0000256" key="2">
    <source>
        <dbReference type="ARBA" id="ARBA00022490"/>
    </source>
</evidence>
<feature type="binding site" evidence="8">
    <location>
        <begin position="12"/>
        <end position="17"/>
    </location>
    <ligand>
        <name>ATP</name>
        <dbReference type="ChEBI" id="CHEBI:30616"/>
    </ligand>
</feature>
<dbReference type="OrthoDB" id="9812943at2"/>
<comment type="catalytic activity">
    <reaction evidence="8">
        <text>3'-dephospho-CoA + ATP = ADP + CoA + H(+)</text>
        <dbReference type="Rhea" id="RHEA:18245"/>
        <dbReference type="ChEBI" id="CHEBI:15378"/>
        <dbReference type="ChEBI" id="CHEBI:30616"/>
        <dbReference type="ChEBI" id="CHEBI:57287"/>
        <dbReference type="ChEBI" id="CHEBI:57328"/>
        <dbReference type="ChEBI" id="CHEBI:456216"/>
        <dbReference type="EC" id="2.7.1.24"/>
    </reaction>
</comment>
<dbReference type="HAMAP" id="MF_00376">
    <property type="entry name" value="Dephospho_CoA_kinase"/>
    <property type="match status" value="1"/>
</dbReference>
<dbReference type="GO" id="GO:0005524">
    <property type="term" value="F:ATP binding"/>
    <property type="evidence" value="ECO:0007669"/>
    <property type="project" value="UniProtKB-UniRule"/>
</dbReference>
<organism evidence="10 11">
    <name type="scientific">Alkaliphilus pronyensis</name>
    <dbReference type="NCBI Taxonomy" id="1482732"/>
    <lineage>
        <taxon>Bacteria</taxon>
        <taxon>Bacillati</taxon>
        <taxon>Bacillota</taxon>
        <taxon>Clostridia</taxon>
        <taxon>Peptostreptococcales</taxon>
        <taxon>Natronincolaceae</taxon>
        <taxon>Alkaliphilus</taxon>
    </lineage>
</organism>
<dbReference type="Pfam" id="PF01121">
    <property type="entry name" value="CoaE"/>
    <property type="match status" value="1"/>
</dbReference>
<evidence type="ECO:0000256" key="4">
    <source>
        <dbReference type="ARBA" id="ARBA00022741"/>
    </source>
</evidence>
<evidence type="ECO:0000256" key="1">
    <source>
        <dbReference type="ARBA" id="ARBA00009018"/>
    </source>
</evidence>
<dbReference type="Gene3D" id="3.40.50.300">
    <property type="entry name" value="P-loop containing nucleotide triphosphate hydrolases"/>
    <property type="match status" value="1"/>
</dbReference>
<dbReference type="FunFam" id="3.40.50.300:FF:000991">
    <property type="entry name" value="Dephospho-CoA kinase"/>
    <property type="match status" value="1"/>
</dbReference>
<evidence type="ECO:0000256" key="7">
    <source>
        <dbReference type="ARBA" id="ARBA00022993"/>
    </source>
</evidence>
<dbReference type="NCBIfam" id="TIGR00152">
    <property type="entry name" value="dephospho-CoA kinase"/>
    <property type="match status" value="1"/>
</dbReference>
<dbReference type="SUPFAM" id="SSF52540">
    <property type="entry name" value="P-loop containing nucleoside triphosphate hydrolases"/>
    <property type="match status" value="1"/>
</dbReference>
<comment type="similarity">
    <text evidence="1 8">Belongs to the CoaE family.</text>
</comment>
<keyword evidence="2 8" id="KW-0963">Cytoplasm</keyword>
<protein>
    <recommendedName>
        <fullName evidence="8 9">Dephospho-CoA kinase</fullName>
        <ecNumber evidence="8 9">2.7.1.24</ecNumber>
    </recommendedName>
    <alternativeName>
        <fullName evidence="8">Dephosphocoenzyme A kinase</fullName>
    </alternativeName>
</protein>
<evidence type="ECO:0000256" key="6">
    <source>
        <dbReference type="ARBA" id="ARBA00022840"/>
    </source>
</evidence>
<dbReference type="InterPro" id="IPR027417">
    <property type="entry name" value="P-loop_NTPase"/>
</dbReference>
<dbReference type="Proteomes" id="UP000432715">
    <property type="component" value="Unassembled WGS sequence"/>
</dbReference>
<evidence type="ECO:0000313" key="11">
    <source>
        <dbReference type="Proteomes" id="UP000432715"/>
    </source>
</evidence>
<keyword evidence="11" id="KW-1185">Reference proteome</keyword>
<gene>
    <name evidence="8" type="primary">coaE</name>
    <name evidence="10" type="ORF">F8154_00965</name>
</gene>
<sequence length="199" mass="22067">MSKTIGLTGGIASGKTTVSKILELLGAIIIDADLIAREVVKKGTPALKSIEAVFGKEFITKDGELNRKKLGVHVFSNKKALEKLNSITHPIIINHIQNQIIELKKNNSNSIIVLDAALLIEMKLTSLVDEVWVVAVTFEEQLKRLMERDGLSKRQAIDRINSQMNIEEKKAYADKIIDNSGGLSQLEALIINIWKNIKD</sequence>
<keyword evidence="7 8" id="KW-0173">Coenzyme A biosynthesis</keyword>
<dbReference type="GO" id="GO:0005737">
    <property type="term" value="C:cytoplasm"/>
    <property type="evidence" value="ECO:0007669"/>
    <property type="project" value="UniProtKB-SubCell"/>
</dbReference>
<keyword evidence="6 8" id="KW-0067">ATP-binding</keyword>
<dbReference type="CDD" id="cd02022">
    <property type="entry name" value="DPCK"/>
    <property type="match status" value="1"/>
</dbReference>
<dbReference type="EC" id="2.7.1.24" evidence="8 9"/>
<name>A0A6I0FIU4_9FIRM</name>
<dbReference type="InterPro" id="IPR001977">
    <property type="entry name" value="Depp_CoAkinase"/>
</dbReference>
<dbReference type="AlphaFoldDB" id="A0A6I0FIU4"/>
<dbReference type="UniPathway" id="UPA00241">
    <property type="reaction ID" value="UER00356"/>
</dbReference>
<proteinExistence type="inferred from homology"/>
<comment type="caution">
    <text evidence="10">The sequence shown here is derived from an EMBL/GenBank/DDBJ whole genome shotgun (WGS) entry which is preliminary data.</text>
</comment>
<evidence type="ECO:0000256" key="5">
    <source>
        <dbReference type="ARBA" id="ARBA00022777"/>
    </source>
</evidence>
<comment type="function">
    <text evidence="8">Catalyzes the phosphorylation of the 3'-hydroxyl group of dephosphocoenzyme A to form coenzyme A.</text>
</comment>